<dbReference type="AlphaFoldDB" id="A0A672MC89"/>
<reference evidence="3" key="2">
    <citation type="submission" date="2025-09" db="UniProtKB">
        <authorList>
            <consortium name="Ensembl"/>
        </authorList>
    </citation>
    <scope>IDENTIFICATION</scope>
</reference>
<dbReference type="PROSITE" id="PS50225">
    <property type="entry name" value="SOCS"/>
    <property type="match status" value="1"/>
</dbReference>
<reference evidence="3" key="1">
    <citation type="submission" date="2025-08" db="UniProtKB">
        <authorList>
            <consortium name="Ensembl"/>
        </authorList>
    </citation>
    <scope>IDENTIFICATION</scope>
</reference>
<feature type="domain" description="SOCS box" evidence="2">
    <location>
        <begin position="58"/>
        <end position="98"/>
    </location>
</feature>
<dbReference type="Gene3D" id="1.10.750.20">
    <property type="entry name" value="SOCS box"/>
    <property type="match status" value="1"/>
</dbReference>
<dbReference type="InterPro" id="IPR001496">
    <property type="entry name" value="SOCS_box"/>
</dbReference>
<evidence type="ECO:0000256" key="1">
    <source>
        <dbReference type="ARBA" id="ARBA00004906"/>
    </source>
</evidence>
<keyword evidence="4" id="KW-1185">Reference proteome</keyword>
<dbReference type="InParanoid" id="A0A672MC89"/>
<sequence length="100" mass="11849">MSPCCLVDLSGRAVLILLDYVSRVPLCSRLRSNLEKQKEWEEIYTILSEFTGFTFNYLSHLCRLEIRKHMTIKRLCNTVIMDPFPPPIKNYLLYKEYDLT</sequence>
<dbReference type="UniPathway" id="UPA00143"/>
<protein>
    <recommendedName>
        <fullName evidence="2">SOCS box domain-containing protein</fullName>
    </recommendedName>
</protein>
<dbReference type="GO" id="GO:0016567">
    <property type="term" value="P:protein ubiquitination"/>
    <property type="evidence" value="ECO:0007669"/>
    <property type="project" value="UniProtKB-UniPathway"/>
</dbReference>
<accession>A0A672MC89</accession>
<evidence type="ECO:0000313" key="4">
    <source>
        <dbReference type="Proteomes" id="UP000472262"/>
    </source>
</evidence>
<organism evidence="3 4">
    <name type="scientific">Sinocyclocheilus grahami</name>
    <name type="common">Dianchi golden-line fish</name>
    <name type="synonym">Barbus grahami</name>
    <dbReference type="NCBI Taxonomy" id="75366"/>
    <lineage>
        <taxon>Eukaryota</taxon>
        <taxon>Metazoa</taxon>
        <taxon>Chordata</taxon>
        <taxon>Craniata</taxon>
        <taxon>Vertebrata</taxon>
        <taxon>Euteleostomi</taxon>
        <taxon>Actinopterygii</taxon>
        <taxon>Neopterygii</taxon>
        <taxon>Teleostei</taxon>
        <taxon>Ostariophysi</taxon>
        <taxon>Cypriniformes</taxon>
        <taxon>Cyprinidae</taxon>
        <taxon>Cyprininae</taxon>
        <taxon>Sinocyclocheilus</taxon>
    </lineage>
</organism>
<comment type="pathway">
    <text evidence="1">Protein modification; protein ubiquitination.</text>
</comment>
<evidence type="ECO:0000259" key="2">
    <source>
        <dbReference type="PROSITE" id="PS50225"/>
    </source>
</evidence>
<dbReference type="SUPFAM" id="SSF158235">
    <property type="entry name" value="SOCS box-like"/>
    <property type="match status" value="1"/>
</dbReference>
<evidence type="ECO:0000313" key="3">
    <source>
        <dbReference type="Ensembl" id="ENSSGRP00000036183.1"/>
    </source>
</evidence>
<dbReference type="GO" id="GO:0035556">
    <property type="term" value="P:intracellular signal transduction"/>
    <property type="evidence" value="ECO:0007669"/>
    <property type="project" value="InterPro"/>
</dbReference>
<name>A0A672MC89_SINGR</name>
<proteinExistence type="predicted"/>
<dbReference type="InterPro" id="IPR036036">
    <property type="entry name" value="SOCS_box-like_dom_sf"/>
</dbReference>
<dbReference type="Proteomes" id="UP000472262">
    <property type="component" value="Unassembled WGS sequence"/>
</dbReference>
<dbReference type="SMART" id="SM00969">
    <property type="entry name" value="SOCS_box"/>
    <property type="match status" value="1"/>
</dbReference>
<dbReference type="Ensembl" id="ENSSGRT00000038834.1">
    <property type="protein sequence ID" value="ENSSGRP00000036183.1"/>
    <property type="gene ID" value="ENSSGRG00000020014.1"/>
</dbReference>